<dbReference type="Gene3D" id="2.60.40.10">
    <property type="entry name" value="Immunoglobulins"/>
    <property type="match status" value="1"/>
</dbReference>
<evidence type="ECO:0000256" key="1">
    <source>
        <dbReference type="ARBA" id="ARBA00004370"/>
    </source>
</evidence>
<dbReference type="OMA" id="HSCKNTA"/>
<dbReference type="Pfam" id="PF07686">
    <property type="entry name" value="V-set"/>
    <property type="match status" value="1"/>
</dbReference>
<accession>A0A672JS13</accession>
<dbReference type="InterPro" id="IPR013106">
    <property type="entry name" value="Ig_V-set"/>
</dbReference>
<reference evidence="5" key="2">
    <citation type="submission" date="2025-09" db="UniProtKB">
        <authorList>
            <consortium name="Ensembl"/>
        </authorList>
    </citation>
    <scope>IDENTIFICATION</scope>
</reference>
<keyword evidence="3" id="KW-0472">Membrane</keyword>
<dbReference type="PANTHER" id="PTHR11860">
    <property type="entry name" value="POLYMERIC-IMMUNOGLOBULIN RECEPTOR"/>
    <property type="match status" value="1"/>
</dbReference>
<dbReference type="InParanoid" id="A0A672JS13"/>
<reference evidence="5" key="1">
    <citation type="submission" date="2025-08" db="UniProtKB">
        <authorList>
            <consortium name="Ensembl"/>
        </authorList>
    </citation>
    <scope>IDENTIFICATION</scope>
</reference>
<evidence type="ECO:0000313" key="6">
    <source>
        <dbReference type="Proteomes" id="UP000472262"/>
    </source>
</evidence>
<dbReference type="InterPro" id="IPR036179">
    <property type="entry name" value="Ig-like_dom_sf"/>
</dbReference>
<name>A0A672JS13_SINGR</name>
<evidence type="ECO:0000313" key="5">
    <source>
        <dbReference type="Ensembl" id="ENSSGRP00000000329.1"/>
    </source>
</evidence>
<dbReference type="Ensembl" id="ENSSGRT00000000369.1">
    <property type="protein sequence ID" value="ENSSGRP00000000329.1"/>
    <property type="gene ID" value="ENSSGRG00000000223.1"/>
</dbReference>
<dbReference type="AlphaFoldDB" id="A0A672JS13"/>
<dbReference type="PANTHER" id="PTHR11860:SF87">
    <property type="entry name" value="CMRF35-LIKE MOLECULE 8"/>
    <property type="match status" value="1"/>
</dbReference>
<dbReference type="Proteomes" id="UP000472262">
    <property type="component" value="Unassembled WGS sequence"/>
</dbReference>
<dbReference type="SUPFAM" id="SSF48726">
    <property type="entry name" value="Immunoglobulin"/>
    <property type="match status" value="1"/>
</dbReference>
<keyword evidence="2" id="KW-0812">Transmembrane</keyword>
<keyword evidence="6" id="KW-1185">Reference proteome</keyword>
<evidence type="ECO:0000256" key="2">
    <source>
        <dbReference type="ARBA" id="ARBA00022692"/>
    </source>
</evidence>
<evidence type="ECO:0000259" key="4">
    <source>
        <dbReference type="Pfam" id="PF07686"/>
    </source>
</evidence>
<organism evidence="5 6">
    <name type="scientific">Sinocyclocheilus grahami</name>
    <name type="common">Dianchi golden-line fish</name>
    <name type="synonym">Barbus grahami</name>
    <dbReference type="NCBI Taxonomy" id="75366"/>
    <lineage>
        <taxon>Eukaryota</taxon>
        <taxon>Metazoa</taxon>
        <taxon>Chordata</taxon>
        <taxon>Craniata</taxon>
        <taxon>Vertebrata</taxon>
        <taxon>Euteleostomi</taxon>
        <taxon>Actinopterygii</taxon>
        <taxon>Neopterygii</taxon>
        <taxon>Teleostei</taxon>
        <taxon>Ostariophysi</taxon>
        <taxon>Cypriniformes</taxon>
        <taxon>Cyprinidae</taxon>
        <taxon>Cyprininae</taxon>
        <taxon>Sinocyclocheilus</taxon>
    </lineage>
</organism>
<dbReference type="GO" id="GO:0005886">
    <property type="term" value="C:plasma membrane"/>
    <property type="evidence" value="ECO:0007669"/>
    <property type="project" value="TreeGrafter"/>
</dbReference>
<comment type="subcellular location">
    <subcellularLocation>
        <location evidence="1">Membrane</location>
    </subcellularLocation>
</comment>
<protein>
    <recommendedName>
        <fullName evidence="4">Immunoglobulin V-set domain-containing protein</fullName>
    </recommendedName>
</protein>
<dbReference type="InterPro" id="IPR050671">
    <property type="entry name" value="CD300_family_receptors"/>
</dbReference>
<evidence type="ECO:0000256" key="3">
    <source>
        <dbReference type="ARBA" id="ARBA00023136"/>
    </source>
</evidence>
<sequence>AIWEKCVLYLYLQLFMKTLDHVTVREGGTITIPCLYDNQYKLNTKYWCKGYLWHSCKNTARNSSVQISDDGRRSFTVLTTGLILTDSGWYYCSVGDLQAPALKCPHRQTKDPFSPRTKEVHTTTTKITTQRNHSQNDKNTLTAKCCQVHGFGIGLICWRRLFFSPRIKAIHCKKLQ</sequence>
<feature type="domain" description="Immunoglobulin V-set" evidence="4">
    <location>
        <begin position="22"/>
        <end position="95"/>
    </location>
</feature>
<dbReference type="InterPro" id="IPR013783">
    <property type="entry name" value="Ig-like_fold"/>
</dbReference>
<proteinExistence type="predicted"/>
<dbReference type="GO" id="GO:0004888">
    <property type="term" value="F:transmembrane signaling receptor activity"/>
    <property type="evidence" value="ECO:0007669"/>
    <property type="project" value="TreeGrafter"/>
</dbReference>